<keyword evidence="9" id="KW-1185">Reference proteome</keyword>
<dbReference type="InterPro" id="IPR006096">
    <property type="entry name" value="Glu/Leu/Phe/Val/Trp_DH_C"/>
</dbReference>
<dbReference type="PIRSF" id="PIRSF000188">
    <property type="entry name" value="Phe_leu_dh"/>
    <property type="match status" value="1"/>
</dbReference>
<dbReference type="HOGENOM" id="CLU_025763_0_0_9"/>
<dbReference type="Pfam" id="PF02812">
    <property type="entry name" value="ELFV_dehydrog_N"/>
    <property type="match status" value="1"/>
</dbReference>
<dbReference type="InterPro" id="IPR046346">
    <property type="entry name" value="Aminoacid_DH-like_N_sf"/>
</dbReference>
<dbReference type="EMBL" id="AENY02000004">
    <property type="protein sequence ID" value="EKP93850.1"/>
    <property type="molecule type" value="Genomic_DNA"/>
</dbReference>
<protein>
    <submittedName>
        <fullName evidence="8">Glutamate dehydrogenase/leucine dehydrogenase</fullName>
        <ecNumber evidence="8">1.4.1.9</ecNumber>
    </submittedName>
</protein>
<dbReference type="Gene3D" id="3.40.50.720">
    <property type="entry name" value="NAD(P)-binding Rossmann-like Domain"/>
    <property type="match status" value="1"/>
</dbReference>
<dbReference type="SUPFAM" id="SSF53223">
    <property type="entry name" value="Aminoacid dehydrogenase-like, N-terminal domain"/>
    <property type="match status" value="1"/>
</dbReference>
<dbReference type="EC" id="1.4.1.9" evidence="8"/>
<dbReference type="GO" id="GO:0006520">
    <property type="term" value="P:amino acid metabolic process"/>
    <property type="evidence" value="ECO:0007669"/>
    <property type="project" value="InterPro"/>
</dbReference>
<name>K6NY98_9FIRM</name>
<dbReference type="PRINTS" id="PR00082">
    <property type="entry name" value="GLFDHDRGNASE"/>
</dbReference>
<dbReference type="PROSITE" id="PS00074">
    <property type="entry name" value="GLFV_DEHYDROGENASE"/>
    <property type="match status" value="1"/>
</dbReference>
<dbReference type="InterPro" id="IPR016211">
    <property type="entry name" value="Glu/Phe/Leu/Val/Trp_DH_bac/arc"/>
</dbReference>
<organism evidence="8 9">
    <name type="scientific">Thermaerobacter subterraneus DSM 13965</name>
    <dbReference type="NCBI Taxonomy" id="867903"/>
    <lineage>
        <taxon>Bacteria</taxon>
        <taxon>Bacillati</taxon>
        <taxon>Bacillota</taxon>
        <taxon>Clostridia</taxon>
        <taxon>Eubacteriales</taxon>
        <taxon>Clostridiales Family XVII. Incertae Sedis</taxon>
        <taxon>Thermaerobacter</taxon>
    </lineage>
</organism>
<evidence type="ECO:0000256" key="2">
    <source>
        <dbReference type="ARBA" id="ARBA00023002"/>
    </source>
</evidence>
<dbReference type="RefSeq" id="WP_006904796.1">
    <property type="nucleotide sequence ID" value="NZ_JH976536.1"/>
</dbReference>
<evidence type="ECO:0000313" key="9">
    <source>
        <dbReference type="Proteomes" id="UP000005710"/>
    </source>
</evidence>
<dbReference type="GO" id="GO:0000166">
    <property type="term" value="F:nucleotide binding"/>
    <property type="evidence" value="ECO:0007669"/>
    <property type="project" value="UniProtKB-KW"/>
</dbReference>
<keyword evidence="5" id="KW-0547">Nucleotide-binding</keyword>
<keyword evidence="3 5" id="KW-0520">NAD</keyword>
<reference evidence="8" key="2">
    <citation type="submission" date="2012-10" db="EMBL/GenBank/DDBJ databases">
        <title>Improved high-quality draft of Thermaerobacter subterraneus C21, DSM 13965.</title>
        <authorList>
            <consortium name="DOE Joint Genome Institute"/>
            <person name="Eisen J."/>
            <person name="Huntemann M."/>
            <person name="Wei C.-L."/>
            <person name="Han J."/>
            <person name="Detter J.C."/>
            <person name="Han C."/>
            <person name="Tapia R."/>
            <person name="Chen A."/>
            <person name="Kyrpides N."/>
            <person name="Mavromatis K."/>
            <person name="Markowitz V."/>
            <person name="Szeto E."/>
            <person name="Ivanova N."/>
            <person name="Mikhailova N."/>
            <person name="Ovchinnikova G."/>
            <person name="Pagani I."/>
            <person name="Pati A."/>
            <person name="Goodwin L."/>
            <person name="Nordberg H.P."/>
            <person name="Cantor M.N."/>
            <person name="Hua S.X."/>
            <person name="Woyke T."/>
            <person name="Eisen J."/>
            <person name="Klenk H.-P."/>
        </authorList>
    </citation>
    <scope>NUCLEOTIDE SEQUENCE [LARGE SCALE GENOMIC DNA]</scope>
    <source>
        <strain evidence="8">DSM 13965</strain>
    </source>
</reference>
<dbReference type="GO" id="GO:0050049">
    <property type="term" value="F:L-leucine dehydrogenase activity"/>
    <property type="evidence" value="ECO:0007669"/>
    <property type="project" value="UniProtKB-EC"/>
</dbReference>
<sequence length="358" mass="38839">MVFDKLETMGHEQVVFCYDRATGLKAIIAIHDTTLGPALGGCRMWPYASEEEAIVDALRLARGMTYKNAAMGLNFGGGKSVVIGDPRRDKSEMLFRAFGQFVESLGGRYITAEDVGTGTEDMAYVAMETRHVVGLPGRSGDPSPATAYGVFRGMKACLGEAFGDESFQGRVVAIQGMGHVGYHLARLLHEAGARLVVTDIDPQRAQQAAREFGAEVVEPDAIYGVECDVFAPCALGAILNDQTIPRLRCRIVAGSANNQLAEPRHGEELARRGILYAPDYVINGGGVIHVADEYTPGGYDRDRAYARVATIYDKVKAILTMAREQGITTAEAADRLAEQRIHAIARLRRLHMPGRGPR</sequence>
<dbReference type="Pfam" id="PF00208">
    <property type="entry name" value="ELFV_dehydrog"/>
    <property type="match status" value="2"/>
</dbReference>
<accession>K6NY98</accession>
<keyword evidence="2 6" id="KW-0560">Oxidoreductase</keyword>
<dbReference type="SMART" id="SM00839">
    <property type="entry name" value="ELFV_dehydrog"/>
    <property type="match status" value="1"/>
</dbReference>
<dbReference type="PANTHER" id="PTHR42722:SF1">
    <property type="entry name" value="VALINE DEHYDROGENASE"/>
    <property type="match status" value="1"/>
</dbReference>
<feature type="binding site" evidence="5">
    <location>
        <begin position="176"/>
        <end position="181"/>
    </location>
    <ligand>
        <name>NAD(+)</name>
        <dbReference type="ChEBI" id="CHEBI:57540"/>
    </ligand>
</feature>
<dbReference type="CDD" id="cd01075">
    <property type="entry name" value="NAD_bind_Leu_Phe_Val_DH"/>
    <property type="match status" value="1"/>
</dbReference>
<evidence type="ECO:0000256" key="6">
    <source>
        <dbReference type="RuleBase" id="RU004417"/>
    </source>
</evidence>
<feature type="active site" description="Proton donor/acceptor" evidence="4">
    <location>
        <position position="79"/>
    </location>
</feature>
<feature type="domain" description="Glutamate/phenylalanine/leucine/valine/L-tryptophan dehydrogenase C-terminal" evidence="7">
    <location>
        <begin position="140"/>
        <end position="349"/>
    </location>
</feature>
<proteinExistence type="inferred from homology"/>
<evidence type="ECO:0000256" key="1">
    <source>
        <dbReference type="ARBA" id="ARBA00006382"/>
    </source>
</evidence>
<dbReference type="AlphaFoldDB" id="K6NY98"/>
<evidence type="ECO:0000256" key="3">
    <source>
        <dbReference type="ARBA" id="ARBA00023027"/>
    </source>
</evidence>
<evidence type="ECO:0000256" key="4">
    <source>
        <dbReference type="PIRSR" id="PIRSR000188-1"/>
    </source>
</evidence>
<evidence type="ECO:0000313" key="8">
    <source>
        <dbReference type="EMBL" id="EKP93850.1"/>
    </source>
</evidence>
<evidence type="ECO:0000259" key="7">
    <source>
        <dbReference type="SMART" id="SM00839"/>
    </source>
</evidence>
<dbReference type="PANTHER" id="PTHR42722">
    <property type="entry name" value="LEUCINE DEHYDROGENASE"/>
    <property type="match status" value="1"/>
</dbReference>
<dbReference type="SUPFAM" id="SSF51735">
    <property type="entry name" value="NAD(P)-binding Rossmann-fold domains"/>
    <property type="match status" value="1"/>
</dbReference>
<reference evidence="8" key="1">
    <citation type="submission" date="2010-10" db="EMBL/GenBank/DDBJ databases">
        <authorList>
            <consortium name="US DOE Joint Genome Institute (JGI-PGF)"/>
            <person name="Lucas S."/>
            <person name="Copeland A."/>
            <person name="Lapidus A."/>
            <person name="Bruce D."/>
            <person name="Goodwin L."/>
            <person name="Pitluck S."/>
            <person name="Kyrpides N."/>
            <person name="Mavromatis K."/>
            <person name="Detter J.C."/>
            <person name="Han C."/>
            <person name="Land M."/>
            <person name="Hauser L."/>
            <person name="Markowitz V."/>
            <person name="Cheng J.-F."/>
            <person name="Hugenholtz P."/>
            <person name="Woyke T."/>
            <person name="Wu D."/>
            <person name="Pukall R."/>
            <person name="Wahrenburg C."/>
            <person name="Brambilla E."/>
            <person name="Klenk H.-P."/>
            <person name="Eisen J.A."/>
        </authorList>
    </citation>
    <scope>NUCLEOTIDE SEQUENCE [LARGE SCALE GENOMIC DNA]</scope>
    <source>
        <strain evidence="8">DSM 13965</strain>
    </source>
</reference>
<dbReference type="STRING" id="867903.ThesuDRAFT_00094"/>
<dbReference type="InterPro" id="IPR006095">
    <property type="entry name" value="Glu/Leu/Phe/Val/Trp_DH"/>
</dbReference>
<comment type="similarity">
    <text evidence="1 6">Belongs to the Glu/Leu/Phe/Val dehydrogenases family.</text>
</comment>
<gene>
    <name evidence="8" type="ORF">ThesuDRAFT_00094</name>
</gene>
<dbReference type="InterPro" id="IPR036291">
    <property type="entry name" value="NAD(P)-bd_dom_sf"/>
</dbReference>
<evidence type="ECO:0000256" key="5">
    <source>
        <dbReference type="PIRSR" id="PIRSR000188-2"/>
    </source>
</evidence>
<dbReference type="Gene3D" id="3.40.50.10860">
    <property type="entry name" value="Leucine Dehydrogenase, chain A, domain 1"/>
    <property type="match status" value="1"/>
</dbReference>
<dbReference type="eggNOG" id="COG0334">
    <property type="taxonomic scope" value="Bacteria"/>
</dbReference>
<comment type="caution">
    <text evidence="8">The sequence shown here is derived from an EMBL/GenBank/DDBJ whole genome shotgun (WGS) entry which is preliminary data.</text>
</comment>
<dbReference type="InterPro" id="IPR033524">
    <property type="entry name" value="Glu/Leu/Phe/Val_DH_AS"/>
</dbReference>
<dbReference type="InterPro" id="IPR006097">
    <property type="entry name" value="Glu/Leu/Phe/Val/Trp_DH_dimer"/>
</dbReference>
<dbReference type="Proteomes" id="UP000005710">
    <property type="component" value="Unassembled WGS sequence"/>
</dbReference>
<dbReference type="FunFam" id="3.40.50.10860:FF:000010">
    <property type="entry name" value="Leucine dehydrogenase"/>
    <property type="match status" value="1"/>
</dbReference>